<keyword evidence="3" id="KW-1185">Reference proteome</keyword>
<accession>A0A1H3IHW1</accession>
<name>A0A1H3IHW1_9FIRM</name>
<keyword evidence="1" id="KW-0472">Membrane</keyword>
<evidence type="ECO:0000256" key="1">
    <source>
        <dbReference type="SAM" id="Phobius"/>
    </source>
</evidence>
<feature type="transmembrane region" description="Helical" evidence="1">
    <location>
        <begin position="19"/>
        <end position="36"/>
    </location>
</feature>
<protein>
    <submittedName>
        <fullName evidence="2">Uncharacterized protein</fullName>
    </submittedName>
</protein>
<organism evidence="2 3">
    <name type="scientific">Lachnobacterium bovis DSM 14045</name>
    <dbReference type="NCBI Taxonomy" id="1122142"/>
    <lineage>
        <taxon>Bacteria</taxon>
        <taxon>Bacillati</taxon>
        <taxon>Bacillota</taxon>
        <taxon>Clostridia</taxon>
        <taxon>Lachnospirales</taxon>
        <taxon>Lachnospiraceae</taxon>
        <taxon>Lachnobacterium</taxon>
    </lineage>
</organism>
<dbReference type="EMBL" id="FNPG01000012">
    <property type="protein sequence ID" value="SDY27217.1"/>
    <property type="molecule type" value="Genomic_DNA"/>
</dbReference>
<dbReference type="RefSeq" id="WP_074716997.1">
    <property type="nucleotide sequence ID" value="NZ_FNPG01000012.1"/>
</dbReference>
<proteinExistence type="predicted"/>
<evidence type="ECO:0000313" key="3">
    <source>
        <dbReference type="Proteomes" id="UP000183918"/>
    </source>
</evidence>
<keyword evidence="1" id="KW-1133">Transmembrane helix</keyword>
<dbReference type="AlphaFoldDB" id="A0A1H3IHW1"/>
<evidence type="ECO:0000313" key="2">
    <source>
        <dbReference type="EMBL" id="SDY27217.1"/>
    </source>
</evidence>
<dbReference type="Proteomes" id="UP000183918">
    <property type="component" value="Unassembled WGS sequence"/>
</dbReference>
<sequence>MNIALGNRFKKFSYKNNRFLITIILASVLGLLLLYSKINFNNKRNLIYSKNLDRVCAVVDGDDLTLRNFAFYVAYEESEVEKKAKVYDSKHPEKYWKLHTNGQFIKYAARNATVDMGIHDYFFYKKALKDKVVLTDKEKEVLKNSQEDFWEDLKDRGGDKLLGVKKKDIYDTMEKVAIAQKEQYVCEQLDGVDEGDYDFNQDAYKNLLEKYNYKIVKKVWMRIDFGNVTLKH</sequence>
<gene>
    <name evidence="2" type="ORF">SAMN02910414_01162</name>
</gene>
<keyword evidence="1" id="KW-0812">Transmembrane</keyword>
<dbReference type="STRING" id="1122142.SAMN02910414_01162"/>
<dbReference type="OrthoDB" id="2050603at2"/>
<reference evidence="2 3" key="1">
    <citation type="submission" date="2016-10" db="EMBL/GenBank/DDBJ databases">
        <authorList>
            <person name="de Groot N.N."/>
        </authorList>
    </citation>
    <scope>NUCLEOTIDE SEQUENCE [LARGE SCALE GENOMIC DNA]</scope>
    <source>
        <strain evidence="2 3">DSM 14045</strain>
    </source>
</reference>